<accession>A0ABQ6YJ04</accession>
<evidence type="ECO:0000313" key="2">
    <source>
        <dbReference type="EMBL" id="KAF0845706.1"/>
    </source>
</evidence>
<name>A0ABQ6YJ04_9NOCA</name>
<dbReference type="InterPro" id="IPR024775">
    <property type="entry name" value="DinB-like"/>
</dbReference>
<sequence>MIVPDTKDWTWVLEKPCAECGYDAASIAFEQVPDRARAAAARIASALDRDDVRVRPDARTWSVLEYAAHVRDVCRIFVTRLALMQDGGGTATPRFENWDQDATAVADRYGEQDPAVVARELSLAADQVAADFAAVPTDRLDWRGARSDGSLFTVSSLARYFLHDLEHHVHDVRG</sequence>
<comment type="caution">
    <text evidence="2">The sequence shown here is derived from an EMBL/GenBank/DDBJ whole genome shotgun (WGS) entry which is preliminary data.</text>
</comment>
<dbReference type="EMBL" id="VMSD01000006">
    <property type="protein sequence ID" value="KAF0845706.1"/>
    <property type="molecule type" value="Genomic_DNA"/>
</dbReference>
<evidence type="ECO:0000259" key="1">
    <source>
        <dbReference type="Pfam" id="PF12867"/>
    </source>
</evidence>
<dbReference type="Gene3D" id="1.20.120.450">
    <property type="entry name" value="dinb family like domain"/>
    <property type="match status" value="1"/>
</dbReference>
<keyword evidence="3" id="KW-1185">Reference proteome</keyword>
<dbReference type="SUPFAM" id="SSF109854">
    <property type="entry name" value="DinB/YfiT-like putative metalloenzymes"/>
    <property type="match status" value="1"/>
</dbReference>
<dbReference type="Proteomes" id="UP000798951">
    <property type="component" value="Unassembled WGS sequence"/>
</dbReference>
<proteinExistence type="predicted"/>
<dbReference type="InterPro" id="IPR034660">
    <property type="entry name" value="DinB/YfiT-like"/>
</dbReference>
<gene>
    <name evidence="2" type="ORF">FNL39_10693</name>
</gene>
<organism evidence="2 3">
    <name type="scientific">Nocardia caishijiensis</name>
    <dbReference type="NCBI Taxonomy" id="184756"/>
    <lineage>
        <taxon>Bacteria</taxon>
        <taxon>Bacillati</taxon>
        <taxon>Actinomycetota</taxon>
        <taxon>Actinomycetes</taxon>
        <taxon>Mycobacteriales</taxon>
        <taxon>Nocardiaceae</taxon>
        <taxon>Nocardia</taxon>
    </lineage>
</organism>
<evidence type="ECO:0000313" key="3">
    <source>
        <dbReference type="Proteomes" id="UP000798951"/>
    </source>
</evidence>
<reference evidence="2 3" key="1">
    <citation type="submission" date="2019-07" db="EMBL/GenBank/DDBJ databases">
        <title>Genomic Encyclopedia of Type Strains, Phase IV (KMG-IV): sequencing the most valuable type-strain genomes for metagenomic binning, comparative biology and taxonomic classification.</title>
        <authorList>
            <person name="Goeker M."/>
        </authorList>
    </citation>
    <scope>NUCLEOTIDE SEQUENCE [LARGE SCALE GENOMIC DNA]</scope>
    <source>
        <strain evidence="2 3">DSM 44831</strain>
    </source>
</reference>
<dbReference type="RefSeq" id="WP_067983950.1">
    <property type="nucleotide sequence ID" value="NZ_VMSD01000006.1"/>
</dbReference>
<dbReference type="Pfam" id="PF12867">
    <property type="entry name" value="DinB_2"/>
    <property type="match status" value="1"/>
</dbReference>
<feature type="domain" description="DinB-like" evidence="1">
    <location>
        <begin position="34"/>
        <end position="170"/>
    </location>
</feature>
<protein>
    <submittedName>
        <fullName evidence="2">DinB family protein</fullName>
    </submittedName>
</protein>